<keyword evidence="2" id="KW-0378">Hydrolase</keyword>
<dbReference type="PROSITE" id="PS51677">
    <property type="entry name" value="NODB"/>
    <property type="match status" value="1"/>
</dbReference>
<name>A0ABS7FM41_9ACTN</name>
<evidence type="ECO:0000256" key="2">
    <source>
        <dbReference type="ARBA" id="ARBA00022801"/>
    </source>
</evidence>
<protein>
    <submittedName>
        <fullName evidence="5">Polysaccharide deacetylase family protein</fullName>
    </submittedName>
</protein>
<dbReference type="InterPro" id="IPR011330">
    <property type="entry name" value="Glyco_hydro/deAcase_b/a-brl"/>
</dbReference>
<accession>A0ABS7FM41</accession>
<dbReference type="CDD" id="cd10954">
    <property type="entry name" value="CE4_CtAXE_like"/>
    <property type="match status" value="1"/>
</dbReference>
<sequence length="250" mass="27434">MVALGAVVLAAGCGQVTAERAGQAQQAAVAKRRADTPTPTPTPSPPPPRDIDCAKVKCLALTFDDGPGEYTERLLKTLQDEGVRATFFMLGENVHHYRDLVRRMALDGQELANHSWSHPQLTGLTSSAVRSQVRRTQNAIKEAAGVTPALFRPPYGATDKRVGKAVGMPEIVWSVDTLDWRYRSVSRARRVGVKEPKRNGVVLFHDIHESTVDAMPAVVDGLKRRGFTLVTVSELYRGTPLKAGRLYPKW</sequence>
<keyword evidence="6" id="KW-1185">Reference proteome</keyword>
<evidence type="ECO:0000259" key="4">
    <source>
        <dbReference type="PROSITE" id="PS51677"/>
    </source>
</evidence>
<dbReference type="Gene3D" id="3.20.20.370">
    <property type="entry name" value="Glycoside hydrolase/deacetylase"/>
    <property type="match status" value="1"/>
</dbReference>
<evidence type="ECO:0000256" key="1">
    <source>
        <dbReference type="ARBA" id="ARBA00022723"/>
    </source>
</evidence>
<gene>
    <name evidence="5" type="ORF">K1Y72_03525</name>
</gene>
<proteinExistence type="predicted"/>
<feature type="compositionally biased region" description="Pro residues" evidence="3">
    <location>
        <begin position="38"/>
        <end position="48"/>
    </location>
</feature>
<dbReference type="InterPro" id="IPR002509">
    <property type="entry name" value="NODB_dom"/>
</dbReference>
<feature type="region of interest" description="Disordered" evidence="3">
    <location>
        <begin position="24"/>
        <end position="51"/>
    </location>
</feature>
<keyword evidence="1" id="KW-0479">Metal-binding</keyword>
<reference evidence="5 6" key="1">
    <citation type="submission" date="2021-07" db="EMBL/GenBank/DDBJ databases">
        <title>Actinomadura sp. PM05-2 isolated from lichen.</title>
        <authorList>
            <person name="Somphong A."/>
            <person name="Phongsopitanun W."/>
            <person name="Tanasupawat S."/>
            <person name="Peongsungnone V."/>
        </authorList>
    </citation>
    <scope>NUCLEOTIDE SEQUENCE [LARGE SCALE GENOMIC DNA]</scope>
    <source>
        <strain evidence="5 6">PM05-2</strain>
    </source>
</reference>
<evidence type="ECO:0000313" key="6">
    <source>
        <dbReference type="Proteomes" id="UP000774570"/>
    </source>
</evidence>
<dbReference type="PANTHER" id="PTHR10587">
    <property type="entry name" value="GLYCOSYL TRANSFERASE-RELATED"/>
    <property type="match status" value="1"/>
</dbReference>
<dbReference type="EMBL" id="JAIBOA010000002">
    <property type="protein sequence ID" value="MBW8481429.1"/>
    <property type="molecule type" value="Genomic_DNA"/>
</dbReference>
<organism evidence="5 6">
    <name type="scientific">Actinomadura parmotrematis</name>
    <dbReference type="NCBI Taxonomy" id="2864039"/>
    <lineage>
        <taxon>Bacteria</taxon>
        <taxon>Bacillati</taxon>
        <taxon>Actinomycetota</taxon>
        <taxon>Actinomycetes</taxon>
        <taxon>Streptosporangiales</taxon>
        <taxon>Thermomonosporaceae</taxon>
        <taxon>Actinomadura</taxon>
    </lineage>
</organism>
<dbReference type="InterPro" id="IPR050248">
    <property type="entry name" value="Polysacc_deacetylase_ArnD"/>
</dbReference>
<comment type="caution">
    <text evidence="5">The sequence shown here is derived from an EMBL/GenBank/DDBJ whole genome shotgun (WGS) entry which is preliminary data.</text>
</comment>
<dbReference type="PANTHER" id="PTHR10587:SF133">
    <property type="entry name" value="CHITIN DEACETYLASE 1-RELATED"/>
    <property type="match status" value="1"/>
</dbReference>
<dbReference type="Proteomes" id="UP000774570">
    <property type="component" value="Unassembled WGS sequence"/>
</dbReference>
<evidence type="ECO:0000313" key="5">
    <source>
        <dbReference type="EMBL" id="MBW8481429.1"/>
    </source>
</evidence>
<evidence type="ECO:0000256" key="3">
    <source>
        <dbReference type="SAM" id="MobiDB-lite"/>
    </source>
</evidence>
<dbReference type="SUPFAM" id="SSF88713">
    <property type="entry name" value="Glycoside hydrolase/deacetylase"/>
    <property type="match status" value="1"/>
</dbReference>
<dbReference type="Pfam" id="PF01522">
    <property type="entry name" value="Polysacc_deac_1"/>
    <property type="match status" value="1"/>
</dbReference>
<feature type="domain" description="NodB homology" evidence="4">
    <location>
        <begin position="57"/>
        <end position="230"/>
    </location>
</feature>